<evidence type="ECO:0000256" key="8">
    <source>
        <dbReference type="ARBA" id="ARBA00022892"/>
    </source>
</evidence>
<dbReference type="OrthoDB" id="9982946at2759"/>
<evidence type="ECO:0000313" key="14">
    <source>
        <dbReference type="EMBL" id="KAJ2778357.1"/>
    </source>
</evidence>
<evidence type="ECO:0000256" key="9">
    <source>
        <dbReference type="ARBA" id="ARBA00022927"/>
    </source>
</evidence>
<dbReference type="InterPro" id="IPR004201">
    <property type="entry name" value="Cdc48_dom2"/>
</dbReference>
<dbReference type="FunFam" id="3.40.50.300:FF:000166">
    <property type="entry name" value="vesicle-fusing ATPase isoform X1"/>
    <property type="match status" value="1"/>
</dbReference>
<evidence type="ECO:0000256" key="7">
    <source>
        <dbReference type="ARBA" id="ARBA00022840"/>
    </source>
</evidence>
<dbReference type="InterPro" id="IPR027417">
    <property type="entry name" value="P-loop_NTPase"/>
</dbReference>
<feature type="domain" description="AAA+ ATPase" evidence="13">
    <location>
        <begin position="585"/>
        <end position="721"/>
    </location>
</feature>
<dbReference type="Gene3D" id="3.10.330.10">
    <property type="match status" value="1"/>
</dbReference>
<dbReference type="Pfam" id="PF02933">
    <property type="entry name" value="CDC48_2"/>
    <property type="match status" value="1"/>
</dbReference>
<dbReference type="GO" id="GO:0016887">
    <property type="term" value="F:ATP hydrolysis activity"/>
    <property type="evidence" value="ECO:0007669"/>
    <property type="project" value="InterPro"/>
</dbReference>
<dbReference type="Gene3D" id="2.40.40.20">
    <property type="match status" value="1"/>
</dbReference>
<keyword evidence="12 14" id="KW-0378">Hydrolase</keyword>
<dbReference type="InterPro" id="IPR003593">
    <property type="entry name" value="AAA+_ATPase"/>
</dbReference>
<dbReference type="GO" id="GO:0006891">
    <property type="term" value="P:intra-Golgi vesicle-mediated transport"/>
    <property type="evidence" value="ECO:0007669"/>
    <property type="project" value="TreeGrafter"/>
</dbReference>
<evidence type="ECO:0000256" key="2">
    <source>
        <dbReference type="ARBA" id="ARBA00006914"/>
    </source>
</evidence>
<keyword evidence="9 12" id="KW-0653">Protein transport</keyword>
<dbReference type="GO" id="GO:0035494">
    <property type="term" value="P:SNARE complex disassembly"/>
    <property type="evidence" value="ECO:0007669"/>
    <property type="project" value="InterPro"/>
</dbReference>
<keyword evidence="6 12" id="KW-0547">Nucleotide-binding</keyword>
<keyword evidence="8 12" id="KW-0931">ER-Golgi transport</keyword>
<dbReference type="InterPro" id="IPR009010">
    <property type="entry name" value="Asp_de-COase-like_dom_sf"/>
</dbReference>
<evidence type="ECO:0000256" key="11">
    <source>
        <dbReference type="ARBA" id="ARBA00068637"/>
    </source>
</evidence>
<keyword evidence="15" id="KW-1185">Reference proteome</keyword>
<dbReference type="GO" id="GO:0005524">
    <property type="term" value="F:ATP binding"/>
    <property type="evidence" value="ECO:0007669"/>
    <property type="project" value="UniProtKB-UniRule"/>
</dbReference>
<dbReference type="InterPro" id="IPR029067">
    <property type="entry name" value="CDC48_domain_2-like_sf"/>
</dbReference>
<keyword evidence="7 12" id="KW-0067">ATP-binding</keyword>
<evidence type="ECO:0000256" key="10">
    <source>
        <dbReference type="ARBA" id="ARBA00056429"/>
    </source>
</evidence>
<evidence type="ECO:0000256" key="4">
    <source>
        <dbReference type="ARBA" id="ARBA00022490"/>
    </source>
</evidence>
<sequence length="790" mass="87783">MSRQPHNYERIYSGGEMDPHARQFPTPQHYASAERADYLRAGDVRRMRAVKCPDNTLTYSNLLAVSASDFDKSVRFVRVNDQFIFNIIPIRGLSQGQIGPTRIQREWGQFSINKEVVVEAMSDSVLDARSNVFLSRMDVEVSFMSSAQERAISVDSEEICELVKASFEKQIFTRGQPFIFDFHGNNLKAVVVNLAAVPLDVLRDIKPGSSAAIGGSGDPFLQDSALYGMLSSITTVFVTKASGSLIDLKGAAVSRKANKIIQPDFKFEDLGIGGLDQEFSNIFRRAFASRIFPPDLVDKLGIQHAKGILLYGPPGTGKTLMARQIGKMLNAVDPIIVSGPEILNKFVGQSEENVRKLFEPAEKEYREKGDESQLHIIIFDELDAICKQRGSKNDGTGTGDSVVNQMLAKMDGVDQLNNILIIGMTNRKELIDDALLRPGRLEVHIEVGLPDETGRLQIIKIHTAKIRQNEILGEDVNLEELAALTKNYSGAEIAGLVKSASSYAFNRHIKVGSMAELTQDISDMKIMRDDFVKALDEVKPAFGIASEEFEQCAANGIIEFAPSVGELLEKANLFVEQVNHSNRSPLVSLLLYGPSGSGKTALAATIAQRSAYPFVKMVSPEGMIGYTDSQRVAHITKIFNDSYKSPLSLIVIDDIERLLEWVPIGPRFSNSVLQTLLVLIKKQPPKGRRLLIVGTTSERNVLSEMDMLSAFSNEILVENVNTLDEMDRVLRHVRLFDDTSDYARMRTDLTTHFEGRLFSIGIKKLLLLIETARQDPEKYKRFVEEILVAC</sequence>
<dbReference type="FunFam" id="2.40.40.20:FF:000012">
    <property type="entry name" value="Vesicle-fusing ATPase protein"/>
    <property type="match status" value="1"/>
</dbReference>
<dbReference type="Pfam" id="PF17862">
    <property type="entry name" value="AAA_lid_3"/>
    <property type="match status" value="1"/>
</dbReference>
<keyword evidence="4 12" id="KW-0963">Cytoplasm</keyword>
<dbReference type="PANTHER" id="PTHR23078">
    <property type="entry name" value="VESICULAR-FUSION PROTEIN NSF"/>
    <property type="match status" value="1"/>
</dbReference>
<name>A0A9W8LGL6_9FUNG</name>
<dbReference type="GO" id="GO:0043001">
    <property type="term" value="P:Golgi to plasma membrane protein transport"/>
    <property type="evidence" value="ECO:0007669"/>
    <property type="project" value="TreeGrafter"/>
</dbReference>
<evidence type="ECO:0000256" key="1">
    <source>
        <dbReference type="ARBA" id="ARBA00004496"/>
    </source>
</evidence>
<comment type="subcellular location">
    <subcellularLocation>
        <location evidence="1 12">Cytoplasm</location>
    </subcellularLocation>
</comment>
<dbReference type="Proteomes" id="UP001140172">
    <property type="component" value="Unassembled WGS sequence"/>
</dbReference>
<evidence type="ECO:0000256" key="5">
    <source>
        <dbReference type="ARBA" id="ARBA00022737"/>
    </source>
</evidence>
<dbReference type="GO" id="GO:0005795">
    <property type="term" value="C:Golgi stack"/>
    <property type="evidence" value="ECO:0007669"/>
    <property type="project" value="TreeGrafter"/>
</dbReference>
<comment type="similarity">
    <text evidence="2 12">Belongs to the AAA ATPase family.</text>
</comment>
<dbReference type="SMART" id="SM00382">
    <property type="entry name" value="AAA"/>
    <property type="match status" value="2"/>
</dbReference>
<dbReference type="AlphaFoldDB" id="A0A9W8LGL6"/>
<dbReference type="SUPFAM" id="SSF50692">
    <property type="entry name" value="ADC-like"/>
    <property type="match status" value="1"/>
</dbReference>
<reference evidence="14" key="1">
    <citation type="submission" date="2022-07" db="EMBL/GenBank/DDBJ databases">
        <title>Phylogenomic reconstructions and comparative analyses of Kickxellomycotina fungi.</title>
        <authorList>
            <person name="Reynolds N.K."/>
            <person name="Stajich J.E."/>
            <person name="Barry K."/>
            <person name="Grigoriev I.V."/>
            <person name="Crous P."/>
            <person name="Smith M.E."/>
        </authorList>
    </citation>
    <scope>NUCLEOTIDE SEQUENCE</scope>
    <source>
        <strain evidence="14">BCRC 34489</strain>
    </source>
</reference>
<dbReference type="FunFam" id="3.40.50.300:FF:000187">
    <property type="entry name" value="Vesicular-fusion ATPase SEC18"/>
    <property type="match status" value="1"/>
</dbReference>
<comment type="function">
    <text evidence="10 12">Required for vesicle-mediated transport. Catalyzes the fusion of transport vesicles within the Golgi cisternae. Is also required for transport from the endoplasmic reticulum to the Golgi stack. Seems to function as a fusion protein required for the delivery of cargo proteins to all compartments of the Golgi stack independent of vesicle origin.</text>
</comment>
<dbReference type="InterPro" id="IPR003960">
    <property type="entry name" value="ATPase_AAA_CS"/>
</dbReference>
<evidence type="ECO:0000256" key="12">
    <source>
        <dbReference type="RuleBase" id="RU367045"/>
    </source>
</evidence>
<dbReference type="Gene3D" id="3.40.50.300">
    <property type="entry name" value="P-loop containing nucleotide triphosphate hydrolases"/>
    <property type="match status" value="2"/>
</dbReference>
<keyword evidence="5" id="KW-0677">Repeat</keyword>
<dbReference type="FunFam" id="1.10.8.60:FF:000026">
    <property type="entry name" value="vesicle-fusing ATPase isoform X1"/>
    <property type="match status" value="1"/>
</dbReference>
<dbReference type="Pfam" id="PF00004">
    <property type="entry name" value="AAA"/>
    <property type="match status" value="2"/>
</dbReference>
<dbReference type="Gene3D" id="1.10.8.60">
    <property type="match status" value="2"/>
</dbReference>
<evidence type="ECO:0000313" key="15">
    <source>
        <dbReference type="Proteomes" id="UP001140172"/>
    </source>
</evidence>
<accession>A0A9W8LGL6</accession>
<dbReference type="EMBL" id="JANBUM010000355">
    <property type="protein sequence ID" value="KAJ2778357.1"/>
    <property type="molecule type" value="Genomic_DNA"/>
</dbReference>
<dbReference type="PANTHER" id="PTHR23078:SF3">
    <property type="entry name" value="VESICLE-FUSING ATPASE"/>
    <property type="match status" value="1"/>
</dbReference>
<keyword evidence="3 12" id="KW-0813">Transport</keyword>
<dbReference type="PROSITE" id="PS00674">
    <property type="entry name" value="AAA"/>
    <property type="match status" value="1"/>
</dbReference>
<comment type="caution">
    <text evidence="14">The sequence shown here is derived from an EMBL/GenBank/DDBJ whole genome shotgun (WGS) entry which is preliminary data.</text>
</comment>
<protein>
    <recommendedName>
        <fullName evidence="11 12">Vesicular-fusion protein SEC18</fullName>
    </recommendedName>
</protein>
<dbReference type="SUPFAM" id="SSF52540">
    <property type="entry name" value="P-loop containing nucleoside triphosphate hydrolases"/>
    <property type="match status" value="2"/>
</dbReference>
<evidence type="ECO:0000256" key="3">
    <source>
        <dbReference type="ARBA" id="ARBA00022448"/>
    </source>
</evidence>
<feature type="domain" description="AAA+ ATPase" evidence="13">
    <location>
        <begin position="304"/>
        <end position="451"/>
    </location>
</feature>
<dbReference type="SUPFAM" id="SSF54585">
    <property type="entry name" value="Cdc48 domain 2-like"/>
    <property type="match status" value="1"/>
</dbReference>
<organism evidence="14 15">
    <name type="scientific">Coemansia interrupta</name>
    <dbReference type="NCBI Taxonomy" id="1126814"/>
    <lineage>
        <taxon>Eukaryota</taxon>
        <taxon>Fungi</taxon>
        <taxon>Fungi incertae sedis</taxon>
        <taxon>Zoopagomycota</taxon>
        <taxon>Kickxellomycotina</taxon>
        <taxon>Kickxellomycetes</taxon>
        <taxon>Kickxellales</taxon>
        <taxon>Kickxellaceae</taxon>
        <taxon>Coemansia</taxon>
    </lineage>
</organism>
<gene>
    <name evidence="14" type="primary">SEC18</name>
    <name evidence="14" type="ORF">GGI15_004199</name>
</gene>
<dbReference type="InterPro" id="IPR039812">
    <property type="entry name" value="Vesicle-fus_ATPase"/>
</dbReference>
<evidence type="ECO:0000259" key="13">
    <source>
        <dbReference type="SMART" id="SM00382"/>
    </source>
</evidence>
<proteinExistence type="inferred from homology"/>
<dbReference type="InterPro" id="IPR003959">
    <property type="entry name" value="ATPase_AAA_core"/>
</dbReference>
<dbReference type="CDD" id="cd00009">
    <property type="entry name" value="AAA"/>
    <property type="match status" value="1"/>
</dbReference>
<evidence type="ECO:0000256" key="6">
    <source>
        <dbReference type="ARBA" id="ARBA00022741"/>
    </source>
</evidence>
<dbReference type="InterPro" id="IPR041569">
    <property type="entry name" value="AAA_lid_3"/>
</dbReference>